<sequence length="1799" mass="193185">MGRFLRSTVFAISVSLSLGITPLAVATPVSHVQHSSEVSLTDIDSLIKDHGERSSQRVRVLIMLERQPAYASELGEADNKNRQAQLIAQWREKYELEPGRQLGFLVNGFSATMPASKIPALQREPEVASVKRERTYEKLEHNARKMEGVPRAHELFGLDGAGTVVSIIDSGIDPRHKDLQLSAQECDQAKLAPDTTHGSLFTCKVPAGYNFADDNYEIIDREESQHGQHVSGIVGANASIRDDIAQPDVLENSAFDGVAPKAQLLAMKVFPNNPDARANDSDIIAAIEASVKLRADIINMSLGSANGNRNDSDGVARAIAKAREAGVLVVVAAGNEGKNFSPNGELDNYSEQLDDGTLGSPAADSASFTVASIDNQVQVVPVANWRVGQDGQDQLLPHKSATGSADGQLYELVDLGYGQESDFTAEKKAELSGKFALIQRGKVTFADMFERAFSANAQGVLVYNDAARGEEFIGMGGIEHYTQFSASTYHSVGVQLVDELKTNKVYVKFTNERQLTDFGGTQTLRPSSFTSWGPTPTLDFSPHISGVGGEVYSLQNDDRYVSLSGTSMAAPNVAGLSALLWQHYAQQFPELSGVERTERIRAALMNTAQIPVNEAGIPFAPRQIGAGLARIDYAATSPVIATVNGLPYVSLREVQGQTSFTVSLHNYGQEDATYSIPAQQVLNESESDSGNAITVISSEQLSADVQTVTIPAGEERTVTFTLTPDTATSHFIEGWARFTGQNVPDIAVPYLGFVGSWNAEPIIEKPGVPWGDPVEHTAYTGLATLREGLVVPIGLLNDVLDDERDLTLWMSPNDDGLQDVIFPQLLVRRNAAEVEYEIESEDGTIRQTTGKQQDLRRYTLKAALGPNVTNDDIVENASGYGFDGQTYDPRNVAYTNVPDGRYIFKVKTRVSPEYDWQVTQLPFGIDTTTPTVTFGRYDEAEGYVYFTVNDSGSGIQVLPVVDTDSQTNLIAERVGDSDSEFRVAVPEHTKHIVVNAGDMAANVATAVHILNPQDKISVAFADDIQAGPIGPIKPYVTFLGEPDGPKLVVDGYVAQDVAKVTINGTETEIVDRNFYEYIPLVAGDNDIKIVAYNAAGEQVSALDLTPFYDALPPVLTIDSPAPISENTVTLTGSITDDNPQAQLVVLVDGVPATINENGEFSAVVEVSDDAQTVTVVASDGAQRISEAVPIAGRGADTPVPPPPPLPGGPVLPPPPPPLPDGGFPSTVSLPEITNAQCSEQIDICAVPTDTTNYDRETKVFQLKGTLNAELIAKLQLVPTGEAKDGKVVEPEPLVAQINPADGTFAIDIPARTGQNDFRLEIFVPGETADKPVKVKEHGFKLLIDVNVPEIHIDQPVTVGGSIFTATSEVVFSGKVSDDGWGYKFLINKDTVEERENNSGHGPQSNEREFTYPLKVEDGDKVLITVIDSFGNQILGVYPVVVDKEAPMLQTQYGEEALVESSVIADKEPIDVSATDLHLRSLKVELKDIDGTTISTQRLFTDINVTQRPIEDLMADVREIRDLAPDEEADADTALNAQLQGSQEDTPDEAAQEESPSVENEVFVSGTEANVVDQKLSVPIPTRDLRAGLYTLTVLADDFAGNVKTSAVTFVVDSLPLIEGPDTVDLTLTRLELTNFYLVSELIFAKFSIVDDGSADIKGDGSGSGEPRFLLDPSTVLVPGTNNVILRAIQPNGMETHKLLTVNITVKDDAPTPPGQDPDNDGATDTSTDGSNNGSGITDITNGKPGNAHSGSTLIPLANTASATHSGKLATTGSYSGYLILLAALLIAGGMVLNQRSRRL</sequence>
<dbReference type="Gene3D" id="2.60.40.10">
    <property type="entry name" value="Immunoglobulins"/>
    <property type="match status" value="2"/>
</dbReference>
<organism evidence="17 18">
    <name type="scientific">Arcanobacterium pinnipediorum</name>
    <dbReference type="NCBI Taxonomy" id="1503041"/>
    <lineage>
        <taxon>Bacteria</taxon>
        <taxon>Bacillati</taxon>
        <taxon>Actinomycetota</taxon>
        <taxon>Actinomycetes</taxon>
        <taxon>Actinomycetales</taxon>
        <taxon>Actinomycetaceae</taxon>
        <taxon>Arcanobacterium</taxon>
    </lineage>
</organism>
<feature type="compositionally biased region" description="Pro residues" evidence="11">
    <location>
        <begin position="1198"/>
        <end position="1219"/>
    </location>
</feature>
<dbReference type="Gene3D" id="3.40.50.200">
    <property type="entry name" value="Peptidase S8/S53 domain"/>
    <property type="match status" value="1"/>
</dbReference>
<dbReference type="Pfam" id="PF02225">
    <property type="entry name" value="PA"/>
    <property type="match status" value="1"/>
</dbReference>
<keyword evidence="6" id="KW-0677">Repeat</keyword>
<comment type="similarity">
    <text evidence="1 9 10">Belongs to the peptidase S8 family.</text>
</comment>
<feature type="domain" description="C5a peptidase/Subtilisin-like protease SBT2-like Fn3-like" evidence="16">
    <location>
        <begin position="649"/>
        <end position="751"/>
    </location>
</feature>
<accession>A0ABY5AFD6</accession>
<dbReference type="PANTHER" id="PTHR43806:SF11">
    <property type="entry name" value="CEREVISIN-RELATED"/>
    <property type="match status" value="1"/>
</dbReference>
<feature type="active site" description="Charge relay system" evidence="9">
    <location>
        <position position="169"/>
    </location>
</feature>
<dbReference type="InterPro" id="IPR015500">
    <property type="entry name" value="Peptidase_S8_subtilisin-rel"/>
</dbReference>
<keyword evidence="7 9" id="KW-0378">Hydrolase</keyword>
<feature type="chain" id="PRO_5045779003" evidence="13">
    <location>
        <begin position="27"/>
        <end position="1799"/>
    </location>
</feature>
<dbReference type="EMBL" id="CP099547">
    <property type="protein sequence ID" value="USR78772.1"/>
    <property type="molecule type" value="Genomic_DNA"/>
</dbReference>
<evidence type="ECO:0000256" key="6">
    <source>
        <dbReference type="ARBA" id="ARBA00022737"/>
    </source>
</evidence>
<evidence type="ECO:0000313" key="18">
    <source>
        <dbReference type="Proteomes" id="UP001056109"/>
    </source>
</evidence>
<proteinExistence type="inferred from homology"/>
<keyword evidence="5 13" id="KW-0732">Signal</keyword>
<dbReference type="PROSITE" id="PS00138">
    <property type="entry name" value="SUBTILASE_SER"/>
    <property type="match status" value="1"/>
</dbReference>
<evidence type="ECO:0000256" key="8">
    <source>
        <dbReference type="ARBA" id="ARBA00022825"/>
    </source>
</evidence>
<dbReference type="PROSITE" id="PS00136">
    <property type="entry name" value="SUBTILASE_ASP"/>
    <property type="match status" value="1"/>
</dbReference>
<evidence type="ECO:0000256" key="9">
    <source>
        <dbReference type="PROSITE-ProRule" id="PRU01240"/>
    </source>
</evidence>
<dbReference type="PROSITE" id="PS51892">
    <property type="entry name" value="SUBTILASE"/>
    <property type="match status" value="1"/>
</dbReference>
<feature type="compositionally biased region" description="Polar residues" evidence="11">
    <location>
        <begin position="1722"/>
        <end position="1740"/>
    </location>
</feature>
<feature type="active site" description="Charge relay system" evidence="9">
    <location>
        <position position="226"/>
    </location>
</feature>
<dbReference type="InterPro" id="IPR036852">
    <property type="entry name" value="Peptidase_S8/S53_dom_sf"/>
</dbReference>
<evidence type="ECO:0000256" key="1">
    <source>
        <dbReference type="ARBA" id="ARBA00011073"/>
    </source>
</evidence>
<dbReference type="InterPro" id="IPR046450">
    <property type="entry name" value="PA_dom_sf"/>
</dbReference>
<keyword evidence="12" id="KW-0812">Transmembrane</keyword>
<dbReference type="InterPro" id="IPR023828">
    <property type="entry name" value="Peptidase_S8_Ser-AS"/>
</dbReference>
<reference evidence="17" key="1">
    <citation type="submission" date="2022-06" db="EMBL/GenBank/DDBJ databases">
        <title>Complete Genome Sequence of Arcanobacterium pinnipediorum strain DSM 28752 isolated from a harbour seal.</title>
        <authorList>
            <person name="Borowiak M."/>
            <person name="Kreitlow A."/>
            <person name="Alssahen M."/>
            <person name="Malorny B."/>
            <person name="Laemmler C."/>
            <person name="Prenger-Berninghoff E."/>
            <person name="Siebert U."/>
            <person name="Ploetz M."/>
            <person name="Abdulmawjood A."/>
        </authorList>
    </citation>
    <scope>NUCLEOTIDE SEQUENCE</scope>
    <source>
        <strain evidence="17">DSM 28752</strain>
    </source>
</reference>
<dbReference type="Pfam" id="PF00082">
    <property type="entry name" value="Peptidase_S8"/>
    <property type="match status" value="1"/>
</dbReference>
<dbReference type="Gene3D" id="3.50.30.30">
    <property type="match status" value="1"/>
</dbReference>
<dbReference type="SUPFAM" id="SSF52025">
    <property type="entry name" value="PA domain"/>
    <property type="match status" value="1"/>
</dbReference>
<keyword evidence="12" id="KW-1133">Transmembrane helix</keyword>
<evidence type="ECO:0000259" key="16">
    <source>
        <dbReference type="Pfam" id="PF06280"/>
    </source>
</evidence>
<feature type="signal peptide" evidence="13">
    <location>
        <begin position="1"/>
        <end position="26"/>
    </location>
</feature>
<keyword evidence="18" id="KW-1185">Reference proteome</keyword>
<evidence type="ECO:0000256" key="4">
    <source>
        <dbReference type="ARBA" id="ARBA00022670"/>
    </source>
</evidence>
<keyword evidence="4 9" id="KW-0645">Protease</keyword>
<keyword evidence="3" id="KW-0964">Secreted</keyword>
<dbReference type="InterPro" id="IPR034216">
    <property type="entry name" value="C5a_Peptidase"/>
</dbReference>
<dbReference type="RefSeq" id="WP_252672586.1">
    <property type="nucleotide sequence ID" value="NZ_CP099547.1"/>
</dbReference>
<evidence type="ECO:0000313" key="17">
    <source>
        <dbReference type="EMBL" id="USR78772.1"/>
    </source>
</evidence>
<dbReference type="InterPro" id="IPR023827">
    <property type="entry name" value="Peptidase_S8_Asp-AS"/>
</dbReference>
<evidence type="ECO:0000256" key="11">
    <source>
        <dbReference type="SAM" id="MobiDB-lite"/>
    </source>
</evidence>
<feature type="region of interest" description="Disordered" evidence="11">
    <location>
        <begin position="1192"/>
        <end position="1221"/>
    </location>
</feature>
<evidence type="ECO:0000259" key="15">
    <source>
        <dbReference type="Pfam" id="PF02225"/>
    </source>
</evidence>
<dbReference type="PANTHER" id="PTHR43806">
    <property type="entry name" value="PEPTIDASE S8"/>
    <property type="match status" value="1"/>
</dbReference>
<dbReference type="CDD" id="cd07475">
    <property type="entry name" value="Peptidases_S8_C5a_Peptidase"/>
    <property type="match status" value="1"/>
</dbReference>
<keyword evidence="8 9" id="KW-0720">Serine protease</keyword>
<dbReference type="Gene3D" id="2.60.40.1710">
    <property type="entry name" value="Subtilisin-like superfamily"/>
    <property type="match status" value="1"/>
</dbReference>
<protein>
    <submittedName>
        <fullName evidence="17">S8 family serine peptidase</fullName>
    </submittedName>
</protein>
<dbReference type="PRINTS" id="PR00723">
    <property type="entry name" value="SUBTILISIN"/>
</dbReference>
<name>A0ABY5AFD6_9ACTO</name>
<evidence type="ECO:0000256" key="13">
    <source>
        <dbReference type="SAM" id="SignalP"/>
    </source>
</evidence>
<dbReference type="SUPFAM" id="SSF52743">
    <property type="entry name" value="Subtilisin-like"/>
    <property type="match status" value="1"/>
</dbReference>
<evidence type="ECO:0000256" key="3">
    <source>
        <dbReference type="ARBA" id="ARBA00022525"/>
    </source>
</evidence>
<dbReference type="InterPro" id="IPR000209">
    <property type="entry name" value="Peptidase_S8/S53_dom"/>
</dbReference>
<feature type="domain" description="Peptidase S8/S53" evidence="14">
    <location>
        <begin position="160"/>
        <end position="617"/>
    </location>
</feature>
<dbReference type="Pfam" id="PF06280">
    <property type="entry name" value="fn3_5"/>
    <property type="match status" value="1"/>
</dbReference>
<dbReference type="InterPro" id="IPR010435">
    <property type="entry name" value="C5a/SBT2-like_Fn3"/>
</dbReference>
<feature type="transmembrane region" description="Helical" evidence="12">
    <location>
        <begin position="1774"/>
        <end position="1792"/>
    </location>
</feature>
<evidence type="ECO:0000256" key="7">
    <source>
        <dbReference type="ARBA" id="ARBA00022801"/>
    </source>
</evidence>
<dbReference type="InterPro" id="IPR013783">
    <property type="entry name" value="Ig-like_fold"/>
</dbReference>
<gene>
    <name evidence="17" type="ORF">NG665_05095</name>
</gene>
<evidence type="ECO:0000256" key="5">
    <source>
        <dbReference type="ARBA" id="ARBA00022729"/>
    </source>
</evidence>
<evidence type="ECO:0000256" key="10">
    <source>
        <dbReference type="RuleBase" id="RU003355"/>
    </source>
</evidence>
<evidence type="ECO:0000256" key="2">
    <source>
        <dbReference type="ARBA" id="ARBA00022512"/>
    </source>
</evidence>
<keyword evidence="12" id="KW-0472">Membrane</keyword>
<dbReference type="Proteomes" id="UP001056109">
    <property type="component" value="Chromosome"/>
</dbReference>
<evidence type="ECO:0000259" key="14">
    <source>
        <dbReference type="Pfam" id="PF00082"/>
    </source>
</evidence>
<feature type="domain" description="PA" evidence="15">
    <location>
        <begin position="411"/>
        <end position="474"/>
    </location>
</feature>
<keyword evidence="2" id="KW-0134">Cell wall</keyword>
<dbReference type="InterPro" id="IPR050131">
    <property type="entry name" value="Peptidase_S8_subtilisin-like"/>
</dbReference>
<evidence type="ECO:0000256" key="12">
    <source>
        <dbReference type="SAM" id="Phobius"/>
    </source>
</evidence>
<feature type="region of interest" description="Disordered" evidence="11">
    <location>
        <begin position="1705"/>
        <end position="1750"/>
    </location>
</feature>
<feature type="active site" description="Charge relay system" evidence="9">
    <location>
        <position position="567"/>
    </location>
</feature>
<dbReference type="InterPro" id="IPR003137">
    <property type="entry name" value="PA_domain"/>
</dbReference>